<dbReference type="AlphaFoldDB" id="A0A914XDS5"/>
<dbReference type="InterPro" id="IPR038765">
    <property type="entry name" value="Papain-like_cys_pep_sf"/>
</dbReference>
<feature type="domain" description="Ubiquitin-like protease family profile" evidence="6">
    <location>
        <begin position="17"/>
        <end position="180"/>
    </location>
</feature>
<dbReference type="GO" id="GO:0051082">
    <property type="term" value="F:unfolded protein binding"/>
    <property type="evidence" value="ECO:0007669"/>
    <property type="project" value="TreeGrafter"/>
</dbReference>
<dbReference type="Pfam" id="PF04925">
    <property type="entry name" value="SHQ1"/>
    <property type="match status" value="1"/>
</dbReference>
<keyword evidence="4" id="KW-0645">Protease</keyword>
<dbReference type="InterPro" id="IPR003653">
    <property type="entry name" value="Peptidase_C48_C"/>
</dbReference>
<evidence type="ECO:0000256" key="5">
    <source>
        <dbReference type="ARBA" id="ARBA00022801"/>
    </source>
</evidence>
<dbReference type="Gene3D" id="3.40.395.10">
    <property type="entry name" value="Adenoviral Proteinase, Chain A"/>
    <property type="match status" value="1"/>
</dbReference>
<evidence type="ECO:0000256" key="1">
    <source>
        <dbReference type="ARBA" id="ARBA00005234"/>
    </source>
</evidence>
<evidence type="ECO:0000259" key="6">
    <source>
        <dbReference type="PROSITE" id="PS50600"/>
    </source>
</evidence>
<dbReference type="SUPFAM" id="SSF54001">
    <property type="entry name" value="Cysteine proteinases"/>
    <property type="match status" value="1"/>
</dbReference>
<protein>
    <recommendedName>
        <fullName evidence="3">Protein SHQ1 homolog</fullName>
    </recommendedName>
</protein>
<dbReference type="PROSITE" id="PS51203">
    <property type="entry name" value="CS"/>
    <property type="match status" value="1"/>
</dbReference>
<dbReference type="Pfam" id="PF21413">
    <property type="entry name" value="SHQ1-like_CS"/>
    <property type="match status" value="1"/>
</dbReference>
<dbReference type="InterPro" id="IPR039742">
    <property type="entry name" value="Shq1"/>
</dbReference>
<dbReference type="Gene3D" id="2.60.40.790">
    <property type="match status" value="1"/>
</dbReference>
<dbReference type="InterPro" id="IPR007052">
    <property type="entry name" value="CS_dom"/>
</dbReference>
<keyword evidence="5" id="KW-0378">Hydrolase</keyword>
<accession>A0A914XDS5</accession>
<dbReference type="PANTHER" id="PTHR12967:SF0">
    <property type="entry name" value="PROTEIN SHQ1 HOMOLOG"/>
    <property type="match status" value="1"/>
</dbReference>
<dbReference type="InterPro" id="IPR048696">
    <property type="entry name" value="SHQ1-like_CS"/>
</dbReference>
<reference evidence="9" key="1">
    <citation type="submission" date="2022-11" db="UniProtKB">
        <authorList>
            <consortium name="WormBaseParasite"/>
        </authorList>
    </citation>
    <scope>IDENTIFICATION</scope>
</reference>
<evidence type="ECO:0000256" key="2">
    <source>
        <dbReference type="ARBA" id="ARBA00005607"/>
    </source>
</evidence>
<dbReference type="PROSITE" id="PS50600">
    <property type="entry name" value="ULP_PROTEASE"/>
    <property type="match status" value="1"/>
</dbReference>
<dbReference type="GO" id="GO:0005737">
    <property type="term" value="C:cytoplasm"/>
    <property type="evidence" value="ECO:0007669"/>
    <property type="project" value="TreeGrafter"/>
</dbReference>
<dbReference type="Pfam" id="PF02902">
    <property type="entry name" value="Peptidase_C48"/>
    <property type="match status" value="1"/>
</dbReference>
<dbReference type="PANTHER" id="PTHR12967">
    <property type="entry name" value="PROTEIN SHQ1 HOMOLOG"/>
    <property type="match status" value="1"/>
</dbReference>
<dbReference type="WBParaSite" id="PSAMB.scaffold71size86828.g1620.t1">
    <property type="protein sequence ID" value="PSAMB.scaffold71size86828.g1620.t1"/>
    <property type="gene ID" value="PSAMB.scaffold71size86828.g1620"/>
</dbReference>
<proteinExistence type="inferred from homology"/>
<comment type="similarity">
    <text evidence="2">Belongs to the SHQ1 family.</text>
</comment>
<keyword evidence="8" id="KW-1185">Reference proteome</keyword>
<dbReference type="GO" id="GO:0006508">
    <property type="term" value="P:proteolysis"/>
    <property type="evidence" value="ECO:0007669"/>
    <property type="project" value="UniProtKB-KW"/>
</dbReference>
<evidence type="ECO:0000256" key="4">
    <source>
        <dbReference type="ARBA" id="ARBA00022670"/>
    </source>
</evidence>
<evidence type="ECO:0000256" key="3">
    <source>
        <dbReference type="ARBA" id="ARBA00013750"/>
    </source>
</evidence>
<comment type="similarity">
    <text evidence="1">Belongs to the peptidase C48 family.</text>
</comment>
<dbReference type="GO" id="GO:0005654">
    <property type="term" value="C:nucleoplasm"/>
    <property type="evidence" value="ECO:0007669"/>
    <property type="project" value="TreeGrafter"/>
</dbReference>
<dbReference type="InterPro" id="IPR007009">
    <property type="entry name" value="Shq1_C"/>
</dbReference>
<dbReference type="GO" id="GO:0008234">
    <property type="term" value="F:cysteine-type peptidase activity"/>
    <property type="evidence" value="ECO:0007669"/>
    <property type="project" value="InterPro"/>
</dbReference>
<evidence type="ECO:0000313" key="8">
    <source>
        <dbReference type="Proteomes" id="UP000887566"/>
    </source>
</evidence>
<sequence>MPNDDGDKRVLNYCEEVLLFERDVRLLDDRNWLNDQIISFALEYIYQEILPSAKQAKACIVSSNVCELFKFGDTDLIKQVCSDLGFAKKELLLLPVNDNDKPSQTGGSHWSLLAFHRKANRFEYFDSLSYSNLDTAKSIASACESLLETAKKPKFNLTPVPLQQNGSDCGVYLIEFAKVIVQAFAEGVLFLDFSHITPSFIKDQRKKAIMLTPVFEVSQDDQFLLITVRAPFAKITDTEIEYHGNEFLFVSKPYFLRLYLPKEVVDNDTGTAEYDSDKGYFNIKVPKLVPGEVFTGLDMITELLRPKGAQSAKPLIEECNDDEDEQILLAQSVPNEDGPVPEDTCSKFGYGFAWRRFGVFRKLQEEISQLIDLADPDDRAIDQRLQLCRDMNQQLFNEDHYLADLYSPDDGLTAALKLELPSDEKLSTLSFEDRDRMKDLPKKRWELSTAQHTTVALSLADLLFAYLYDYRTTECENTVESSWTIVKLSPTLSFLVKYADVKEAIVGTFERSLVFPLYRNWELSVKVLEDVRRILRLGRIAILKCLLVIHRLLASHGEYRYILNDLYVTDYCVWIQTVPDAVLDQLATEISAFAIAKDMLCLDLEEVELAGRLATLNCSENGPESNAVVSDQQCLRSVAVSCGLIDSDDEQ</sequence>
<dbReference type="Proteomes" id="UP000887566">
    <property type="component" value="Unplaced"/>
</dbReference>
<name>A0A914XDS5_9BILA</name>
<dbReference type="InterPro" id="IPR008978">
    <property type="entry name" value="HSP20-like_chaperone"/>
</dbReference>
<evidence type="ECO:0000259" key="7">
    <source>
        <dbReference type="PROSITE" id="PS51203"/>
    </source>
</evidence>
<dbReference type="GO" id="GO:0000493">
    <property type="term" value="P:box H/ACA snoRNP assembly"/>
    <property type="evidence" value="ECO:0007669"/>
    <property type="project" value="InterPro"/>
</dbReference>
<evidence type="ECO:0000313" key="9">
    <source>
        <dbReference type="WBParaSite" id="PSAMB.scaffold71size86828.g1620.t1"/>
    </source>
</evidence>
<feature type="domain" description="CS" evidence="7">
    <location>
        <begin position="210"/>
        <end position="298"/>
    </location>
</feature>
<organism evidence="8 9">
    <name type="scientific">Plectus sambesii</name>
    <dbReference type="NCBI Taxonomy" id="2011161"/>
    <lineage>
        <taxon>Eukaryota</taxon>
        <taxon>Metazoa</taxon>
        <taxon>Ecdysozoa</taxon>
        <taxon>Nematoda</taxon>
        <taxon>Chromadorea</taxon>
        <taxon>Plectida</taxon>
        <taxon>Plectina</taxon>
        <taxon>Plectoidea</taxon>
        <taxon>Plectidae</taxon>
        <taxon>Plectus</taxon>
    </lineage>
</organism>